<dbReference type="Gene3D" id="1.20.1280.50">
    <property type="match status" value="1"/>
</dbReference>
<dbReference type="Pfam" id="PF11566">
    <property type="entry name" value="PI31_Prot_N"/>
    <property type="match status" value="1"/>
</dbReference>
<dbReference type="CDD" id="cd22087">
    <property type="entry name" value="F-box_FBXO7"/>
    <property type="match status" value="1"/>
</dbReference>
<accession>A0A6P7Z232</accession>
<feature type="region of interest" description="Disordered" evidence="11">
    <location>
        <begin position="472"/>
        <end position="521"/>
    </location>
</feature>
<dbReference type="GO" id="GO:1903599">
    <property type="term" value="P:positive regulation of autophagy of mitochondrion"/>
    <property type="evidence" value="ECO:0007669"/>
    <property type="project" value="TreeGrafter"/>
</dbReference>
<dbReference type="CTD" id="25793"/>
<dbReference type="GO" id="GO:0005634">
    <property type="term" value="C:nucleus"/>
    <property type="evidence" value="ECO:0007669"/>
    <property type="project" value="UniProtKB-SubCell"/>
</dbReference>
<dbReference type="FunFam" id="1.20.1280.50:FF:000010">
    <property type="entry name" value="F-box only protein 7"/>
    <property type="match status" value="1"/>
</dbReference>
<dbReference type="InterPro" id="IPR047118">
    <property type="entry name" value="Fbxo7"/>
</dbReference>
<dbReference type="AlphaFoldDB" id="A0A6P7Z232"/>
<keyword evidence="13" id="KW-1185">Reference proteome</keyword>
<dbReference type="InterPro" id="IPR001810">
    <property type="entry name" value="F-box_dom"/>
</dbReference>
<dbReference type="PANTHER" id="PTHR15537">
    <property type="entry name" value="F-BOX ONLY PROTEIN 7"/>
    <property type="match status" value="1"/>
</dbReference>
<keyword evidence="8" id="KW-0496">Mitochondrion</keyword>
<evidence type="ECO:0000256" key="9">
    <source>
        <dbReference type="ARBA" id="ARBA00023242"/>
    </source>
</evidence>
<gene>
    <name evidence="14" type="primary">FBXO7</name>
</gene>
<dbReference type="FunFam" id="3.40.1000.30:FF:000001">
    <property type="entry name" value="F-box only protein 7"/>
    <property type="match status" value="1"/>
</dbReference>
<dbReference type="InterPro" id="IPR021625">
    <property type="entry name" value="PI31_Prot_N"/>
</dbReference>
<feature type="domain" description="F-box" evidence="12">
    <location>
        <begin position="333"/>
        <end position="379"/>
    </location>
</feature>
<feature type="compositionally biased region" description="Basic and acidic residues" evidence="11">
    <location>
        <begin position="512"/>
        <end position="521"/>
    </location>
</feature>
<evidence type="ECO:0000256" key="10">
    <source>
        <dbReference type="ARBA" id="ARBA00073844"/>
    </source>
</evidence>
<dbReference type="GO" id="GO:0005829">
    <property type="term" value="C:cytosol"/>
    <property type="evidence" value="ECO:0007669"/>
    <property type="project" value="UniProtKB-SubCell"/>
</dbReference>
<feature type="compositionally biased region" description="Polar residues" evidence="11">
    <location>
        <begin position="127"/>
        <end position="142"/>
    </location>
</feature>
<evidence type="ECO:0000313" key="13">
    <source>
        <dbReference type="Proteomes" id="UP000515156"/>
    </source>
</evidence>
<feature type="region of interest" description="Disordered" evidence="11">
    <location>
        <begin position="116"/>
        <end position="151"/>
    </location>
</feature>
<evidence type="ECO:0000256" key="3">
    <source>
        <dbReference type="ARBA" id="ARBA00004514"/>
    </source>
</evidence>
<evidence type="ECO:0000256" key="2">
    <source>
        <dbReference type="ARBA" id="ARBA00004173"/>
    </source>
</evidence>
<protein>
    <recommendedName>
        <fullName evidence="10">F-box only protein 7</fullName>
    </recommendedName>
</protein>
<dbReference type="Proteomes" id="UP000515156">
    <property type="component" value="Chromosome 9"/>
</dbReference>
<organism evidence="13 14">
    <name type="scientific">Microcaecilia unicolor</name>
    <dbReference type="NCBI Taxonomy" id="1415580"/>
    <lineage>
        <taxon>Eukaryota</taxon>
        <taxon>Metazoa</taxon>
        <taxon>Chordata</taxon>
        <taxon>Craniata</taxon>
        <taxon>Vertebrata</taxon>
        <taxon>Euteleostomi</taxon>
        <taxon>Amphibia</taxon>
        <taxon>Gymnophiona</taxon>
        <taxon>Siphonopidae</taxon>
        <taxon>Microcaecilia</taxon>
    </lineage>
</organism>
<proteinExistence type="predicted"/>
<dbReference type="SUPFAM" id="SSF81383">
    <property type="entry name" value="F-box domain"/>
    <property type="match status" value="1"/>
</dbReference>
<dbReference type="PANTHER" id="PTHR15537:SF2">
    <property type="entry name" value="F-BOX ONLY PROTEIN 7"/>
    <property type="match status" value="1"/>
</dbReference>
<evidence type="ECO:0000256" key="4">
    <source>
        <dbReference type="ARBA" id="ARBA00004906"/>
    </source>
</evidence>
<dbReference type="KEGG" id="muo:115478191"/>
<dbReference type="Pfam" id="PF12937">
    <property type="entry name" value="F-box-like"/>
    <property type="match status" value="1"/>
</dbReference>
<evidence type="ECO:0000256" key="5">
    <source>
        <dbReference type="ARBA" id="ARBA00022481"/>
    </source>
</evidence>
<evidence type="ECO:0000256" key="6">
    <source>
        <dbReference type="ARBA" id="ARBA00022490"/>
    </source>
</evidence>
<name>A0A6P7Z232_9AMPH</name>
<dbReference type="InterPro" id="IPR036047">
    <property type="entry name" value="F-box-like_dom_sf"/>
</dbReference>
<dbReference type="InParanoid" id="A0A6P7Z232"/>
<comment type="subcellular location">
    <subcellularLocation>
        <location evidence="3">Cytoplasm</location>
        <location evidence="3">Cytosol</location>
    </subcellularLocation>
    <subcellularLocation>
        <location evidence="2">Mitochondrion</location>
    </subcellularLocation>
    <subcellularLocation>
        <location evidence="1">Nucleus</location>
    </subcellularLocation>
</comment>
<dbReference type="OrthoDB" id="101791at2759"/>
<keyword evidence="9" id="KW-0539">Nucleus</keyword>
<keyword evidence="6" id="KW-0963">Cytoplasm</keyword>
<dbReference type="PROSITE" id="PS50181">
    <property type="entry name" value="FBOX"/>
    <property type="match status" value="1"/>
</dbReference>
<evidence type="ECO:0000256" key="1">
    <source>
        <dbReference type="ARBA" id="ARBA00004123"/>
    </source>
</evidence>
<evidence type="ECO:0000256" key="8">
    <source>
        <dbReference type="ARBA" id="ARBA00023128"/>
    </source>
</evidence>
<comment type="pathway">
    <text evidence="4">Protein modification; protein ubiquitination.</text>
</comment>
<dbReference type="GO" id="GO:0005739">
    <property type="term" value="C:mitochondrion"/>
    <property type="evidence" value="ECO:0007669"/>
    <property type="project" value="UniProtKB-SubCell"/>
</dbReference>
<evidence type="ECO:0000313" key="14">
    <source>
        <dbReference type="RefSeq" id="XP_030071338.1"/>
    </source>
</evidence>
<dbReference type="FunCoup" id="A0A6P7Z232">
    <property type="interactions" value="1525"/>
</dbReference>
<evidence type="ECO:0000256" key="11">
    <source>
        <dbReference type="SAM" id="MobiDB-lite"/>
    </source>
</evidence>
<dbReference type="GO" id="GO:0019901">
    <property type="term" value="F:protein kinase binding"/>
    <property type="evidence" value="ECO:0007669"/>
    <property type="project" value="InterPro"/>
</dbReference>
<evidence type="ECO:0000256" key="7">
    <source>
        <dbReference type="ARBA" id="ARBA00022786"/>
    </source>
</evidence>
<dbReference type="Gene3D" id="3.40.1000.30">
    <property type="match status" value="1"/>
</dbReference>
<sequence length="521" mass="57929">MKLRVRVKKQTSWVELESEESTLGDLQSKLCDSILPALGYSADTPFTITLNGKDPLTGEQETLVSYGIVSGDLICLLIPESAMACSSPQRYSPLSVSPQSNQVAHSVITVYSQARRAAEEGPDESVRNSSTVTGIQNNSTLGGSRDSGESNFRVVPADMGTEEVPAPCPLEPMLCSEATDGHVPHSLETLYHAAECTSSNDALVVVVHLLMLETGYLPKGSDSKVLLMPDRWRNGGIYKLQYTHPLCDVGFATLTCVPMGKLIVVNATLKVNNSIKSVKRLQLSPASYVIFEHQKDNVARVYQDLQKLSRMFKDQLVYPLLASARQALNLPDIFGLVVLPLELKLRIFRLLDIRSVLSLSTVCHDLCAVANDSALWRFLYLRDFRDPMSRPRDTDWKELYKKKHKQKKEAIRWRHMFFLPSPPHPIPFHPNPFYPTPFAPSPIYPPGIIGGEYDQRPVLPFVGDPINSLIPGSGQTPSRFPPFRPHFDPIGPLPEPSPTLPGRSGPRPTRGRPSDIRRMFI</sequence>
<keyword evidence="7" id="KW-0833">Ubl conjugation pathway</keyword>
<keyword evidence="5" id="KW-0488">Methylation</keyword>
<evidence type="ECO:0000259" key="12">
    <source>
        <dbReference type="PROSITE" id="PS50181"/>
    </source>
</evidence>
<dbReference type="SMART" id="SM00256">
    <property type="entry name" value="FBOX"/>
    <property type="match status" value="1"/>
</dbReference>
<dbReference type="GeneID" id="115478191"/>
<reference evidence="14" key="1">
    <citation type="submission" date="2025-08" db="UniProtKB">
        <authorList>
            <consortium name="RefSeq"/>
        </authorList>
    </citation>
    <scope>IDENTIFICATION</scope>
</reference>
<dbReference type="RefSeq" id="XP_030071338.1">
    <property type="nucleotide sequence ID" value="XM_030215478.1"/>
</dbReference>